<keyword evidence="1" id="KW-0812">Transmembrane</keyword>
<name>A0A1Y2A6B6_9FUNG</name>
<dbReference type="OrthoDB" id="2178983at2759"/>
<protein>
    <submittedName>
        <fullName evidence="2">Uncharacterized protein</fullName>
    </submittedName>
</protein>
<dbReference type="Proteomes" id="UP000193920">
    <property type="component" value="Unassembled WGS sequence"/>
</dbReference>
<dbReference type="AlphaFoldDB" id="A0A1Y2A6B6"/>
<evidence type="ECO:0000256" key="1">
    <source>
        <dbReference type="SAM" id="Phobius"/>
    </source>
</evidence>
<reference evidence="2 3" key="1">
    <citation type="submission" date="2016-08" db="EMBL/GenBank/DDBJ databases">
        <title>A Parts List for Fungal Cellulosomes Revealed by Comparative Genomics.</title>
        <authorList>
            <consortium name="DOE Joint Genome Institute"/>
            <person name="Haitjema C.H."/>
            <person name="Gilmore S.P."/>
            <person name="Henske J.K."/>
            <person name="Solomon K.V."/>
            <person name="De Groot R."/>
            <person name="Kuo A."/>
            <person name="Mondo S.J."/>
            <person name="Salamov A.A."/>
            <person name="Labutti K."/>
            <person name="Zhao Z."/>
            <person name="Chiniquy J."/>
            <person name="Barry K."/>
            <person name="Brewer H.M."/>
            <person name="Purvine S.O."/>
            <person name="Wright A.T."/>
            <person name="Boxma B."/>
            <person name="Van Alen T."/>
            <person name="Hackstein J.H."/>
            <person name="Baker S.E."/>
            <person name="Grigoriev I.V."/>
            <person name="O'Malley M.A."/>
        </authorList>
    </citation>
    <scope>NUCLEOTIDE SEQUENCE [LARGE SCALE GENOMIC DNA]</scope>
    <source>
        <strain evidence="2 3">G1</strain>
    </source>
</reference>
<feature type="transmembrane region" description="Helical" evidence="1">
    <location>
        <begin position="432"/>
        <end position="450"/>
    </location>
</feature>
<evidence type="ECO:0000313" key="2">
    <source>
        <dbReference type="EMBL" id="ORY18062.1"/>
    </source>
</evidence>
<keyword evidence="1" id="KW-1133">Transmembrane helix</keyword>
<sequence length="478" mass="54849">MNSGVTNYENVEIKNMLNRNDASLIKASKGFITLNNSSFKNINSGGILFEADNTSSLIVNNSTFNTINWEESEDLKNYIDYGFKSLNKATINLKNSTISFNKFTESVFYINDEIEYNVRNINIENSLFESNEGTKGTILFIKTSYHSKNMVNFVNSTFINNSGRKGGIVYSLNLMAKKNIKFIDCNFINNTANEGSISYSYNIDYEPFISNKDDLMKLTNNNDIKGFATNPVSIDYTNGSDNSITLLSGDTIKEIHFFDEYNNMVKIDLDYNNNSIKEIVFFKIESLDTSKVQLFNTVNGYCINSICEIPKFENSYFNIPLTILPCNESQYIYNDIDGINIKSCYKPKCEHSCNSGICVNNNICNCDGTPYTGRYCDEYYIYKIPKFVWYCSLILTFIIIALSCFFTFLIYWYTLGNLYKSKILSMRKIMTLIILNVIIHNIISVMGAILNDYKVLNRLNKKNKHYFDCGQPKMEIIK</sequence>
<organism evidence="2 3">
    <name type="scientific">Neocallimastix californiae</name>
    <dbReference type="NCBI Taxonomy" id="1754190"/>
    <lineage>
        <taxon>Eukaryota</taxon>
        <taxon>Fungi</taxon>
        <taxon>Fungi incertae sedis</taxon>
        <taxon>Chytridiomycota</taxon>
        <taxon>Chytridiomycota incertae sedis</taxon>
        <taxon>Neocallimastigomycetes</taxon>
        <taxon>Neocallimastigales</taxon>
        <taxon>Neocallimastigaceae</taxon>
        <taxon>Neocallimastix</taxon>
    </lineage>
</organism>
<comment type="caution">
    <text evidence="2">The sequence shown here is derived from an EMBL/GenBank/DDBJ whole genome shotgun (WGS) entry which is preliminary data.</text>
</comment>
<proteinExistence type="predicted"/>
<gene>
    <name evidence="2" type="ORF">LY90DRAFT_517495</name>
</gene>
<dbReference type="EMBL" id="MCOG01000322">
    <property type="protein sequence ID" value="ORY18062.1"/>
    <property type="molecule type" value="Genomic_DNA"/>
</dbReference>
<accession>A0A1Y2A6B6</accession>
<keyword evidence="3" id="KW-1185">Reference proteome</keyword>
<evidence type="ECO:0000313" key="3">
    <source>
        <dbReference type="Proteomes" id="UP000193920"/>
    </source>
</evidence>
<keyword evidence="1" id="KW-0472">Membrane</keyword>
<feature type="transmembrane region" description="Helical" evidence="1">
    <location>
        <begin position="387"/>
        <end position="412"/>
    </location>
</feature>